<feature type="chain" id="PRO_5016308135" evidence="4">
    <location>
        <begin position="21"/>
        <end position="750"/>
    </location>
</feature>
<dbReference type="InterPro" id="IPR050883">
    <property type="entry name" value="PNGase"/>
</dbReference>
<feature type="domain" description="Glycosyl hydrolase family 92" evidence="5">
    <location>
        <begin position="287"/>
        <end position="748"/>
    </location>
</feature>
<keyword evidence="8" id="KW-1185">Reference proteome</keyword>
<dbReference type="NCBIfam" id="TIGR01180">
    <property type="entry name" value="aman2_put"/>
    <property type="match status" value="1"/>
</dbReference>
<evidence type="ECO:0000256" key="4">
    <source>
        <dbReference type="SAM" id="SignalP"/>
    </source>
</evidence>
<dbReference type="InterPro" id="IPR008928">
    <property type="entry name" value="6-hairpin_glycosidase_sf"/>
</dbReference>
<evidence type="ECO:0000259" key="6">
    <source>
        <dbReference type="Pfam" id="PF17678"/>
    </source>
</evidence>
<evidence type="ECO:0000256" key="1">
    <source>
        <dbReference type="ARBA" id="ARBA00001913"/>
    </source>
</evidence>
<dbReference type="FunFam" id="1.20.1050.60:FF:000001">
    <property type="entry name" value="Putative alpha-1,2-mannosidase"/>
    <property type="match status" value="1"/>
</dbReference>
<dbReference type="InterPro" id="IPR041371">
    <property type="entry name" value="GH92_N"/>
</dbReference>
<feature type="domain" description="Glycosyl hydrolase family 92 N-terminal" evidence="6">
    <location>
        <begin position="26"/>
        <end position="281"/>
    </location>
</feature>
<name>A0A315Z9J7_SEDFL</name>
<dbReference type="SUPFAM" id="SSF48208">
    <property type="entry name" value="Six-hairpin glycosidases"/>
    <property type="match status" value="1"/>
</dbReference>
<dbReference type="InterPro" id="IPR014718">
    <property type="entry name" value="GH-type_carb-bd"/>
</dbReference>
<gene>
    <name evidence="7" type="ORF">BC781_103432</name>
</gene>
<dbReference type="RefSeq" id="WP_109618904.1">
    <property type="nucleotide sequence ID" value="NZ_QGDO01000003.1"/>
</dbReference>
<evidence type="ECO:0000256" key="2">
    <source>
        <dbReference type="ARBA" id="ARBA00011245"/>
    </source>
</evidence>
<dbReference type="Gene3D" id="3.30.2080.10">
    <property type="entry name" value="GH92 mannosidase domain"/>
    <property type="match status" value="1"/>
</dbReference>
<feature type="signal peptide" evidence="4">
    <location>
        <begin position="1"/>
        <end position="20"/>
    </location>
</feature>
<comment type="subunit">
    <text evidence="2">Monomer.</text>
</comment>
<dbReference type="GO" id="GO:0005975">
    <property type="term" value="P:carbohydrate metabolic process"/>
    <property type="evidence" value="ECO:0007669"/>
    <property type="project" value="InterPro"/>
</dbReference>
<organism evidence="7 8">
    <name type="scientific">Sediminitomix flava</name>
    <dbReference type="NCBI Taxonomy" id="379075"/>
    <lineage>
        <taxon>Bacteria</taxon>
        <taxon>Pseudomonadati</taxon>
        <taxon>Bacteroidota</taxon>
        <taxon>Cytophagia</taxon>
        <taxon>Cytophagales</taxon>
        <taxon>Flammeovirgaceae</taxon>
        <taxon>Sediminitomix</taxon>
    </lineage>
</organism>
<dbReference type="PANTHER" id="PTHR12143">
    <property type="entry name" value="PEPTIDE N-GLYCANASE PNGASE -RELATED"/>
    <property type="match status" value="1"/>
</dbReference>
<dbReference type="Pfam" id="PF07971">
    <property type="entry name" value="Glyco_hydro_92"/>
    <property type="match status" value="1"/>
</dbReference>
<dbReference type="OrthoDB" id="9762711at2"/>
<accession>A0A315Z9J7</accession>
<dbReference type="AlphaFoldDB" id="A0A315Z9J7"/>
<dbReference type="GO" id="GO:0030246">
    <property type="term" value="F:carbohydrate binding"/>
    <property type="evidence" value="ECO:0007669"/>
    <property type="project" value="InterPro"/>
</dbReference>
<keyword evidence="3" id="KW-0106">Calcium</keyword>
<reference evidence="7 8" key="1">
    <citation type="submission" date="2018-03" db="EMBL/GenBank/DDBJ databases">
        <title>Genomic Encyclopedia of Archaeal and Bacterial Type Strains, Phase II (KMG-II): from individual species to whole genera.</title>
        <authorList>
            <person name="Goeker M."/>
        </authorList>
    </citation>
    <scope>NUCLEOTIDE SEQUENCE [LARGE SCALE GENOMIC DNA]</scope>
    <source>
        <strain evidence="7 8">DSM 28229</strain>
    </source>
</reference>
<comment type="caution">
    <text evidence="7">The sequence shown here is derived from an EMBL/GenBank/DDBJ whole genome shotgun (WGS) entry which is preliminary data.</text>
</comment>
<dbReference type="PANTHER" id="PTHR12143:SF39">
    <property type="entry name" value="SECRETED PROTEIN"/>
    <property type="match status" value="1"/>
</dbReference>
<evidence type="ECO:0000259" key="5">
    <source>
        <dbReference type="Pfam" id="PF07971"/>
    </source>
</evidence>
<dbReference type="Gene3D" id="2.70.98.10">
    <property type="match status" value="1"/>
</dbReference>
<dbReference type="GO" id="GO:0006516">
    <property type="term" value="P:glycoprotein catabolic process"/>
    <property type="evidence" value="ECO:0007669"/>
    <property type="project" value="TreeGrafter"/>
</dbReference>
<dbReference type="Gene3D" id="1.20.1050.60">
    <property type="entry name" value="alpha-1,2-mannosidase"/>
    <property type="match status" value="1"/>
</dbReference>
<dbReference type="GO" id="GO:0005829">
    <property type="term" value="C:cytosol"/>
    <property type="evidence" value="ECO:0007669"/>
    <property type="project" value="TreeGrafter"/>
</dbReference>
<dbReference type="Pfam" id="PF17678">
    <property type="entry name" value="Glyco_hydro_92N"/>
    <property type="match status" value="1"/>
</dbReference>
<keyword evidence="4" id="KW-0732">Signal</keyword>
<protein>
    <submittedName>
        <fullName evidence="7">Putative alpha-1,2-mannosidase</fullName>
    </submittedName>
</protein>
<dbReference type="EMBL" id="QGDO01000003">
    <property type="protein sequence ID" value="PWJ42181.1"/>
    <property type="molecule type" value="Genomic_DNA"/>
</dbReference>
<comment type="cofactor">
    <cofactor evidence="1">
        <name>Ca(2+)</name>
        <dbReference type="ChEBI" id="CHEBI:29108"/>
    </cofactor>
</comment>
<dbReference type="InterPro" id="IPR005887">
    <property type="entry name" value="GH92_a_mannosidase_put"/>
</dbReference>
<evidence type="ECO:0000313" key="7">
    <source>
        <dbReference type="EMBL" id="PWJ42181.1"/>
    </source>
</evidence>
<proteinExistence type="predicted"/>
<evidence type="ECO:0000256" key="3">
    <source>
        <dbReference type="ARBA" id="ARBA00022837"/>
    </source>
</evidence>
<dbReference type="InterPro" id="IPR012939">
    <property type="entry name" value="Glyco_hydro_92"/>
</dbReference>
<dbReference type="Proteomes" id="UP000245535">
    <property type="component" value="Unassembled WGS sequence"/>
</dbReference>
<sequence length="750" mass="84582">MKKIILFHISLCLSILSSFAQDLSEYVNPFIGSTNYGATNPGAIVPRGMVSVVPFNTAGEGTGKEKDSDWVSFPYDHTNTLFSGFSHVNLSGVGCPDLGAIILMPTTGELKVETEEYATTYSQEDASAGYYTNVLDRYGVKTEVSATQRAGISRFHFPAGEANIMMNLGQALSNESGGMVKMVNEQEIEGMRMVGTFCYNDPTSIYPVYFVMKVDQTAERKGIWQKHRKNNGVEGNWMAAYNGQNRILEDAYFPVLGDSLGAFFSYDFAEPTQVEVKIGVSYVSIENARENLEKEIGEKNFEQVVGNAKAQWNEVLSNVAVEGGSEDDKTVFYTSLYHSMIHPNIINDENGDYPVSKTRKTGKVENGDRYTVFSLWDTYRSLHPLLTLLYPEQQLDMVNSMLAIYDESGWLPKWELNSTETFTMVGDPASIVIADTYLKGLDKFDEQKAFEAILKNAYPIESGNPVRPGVAEYIENGYVPVDVELDEKVWGSVSTTLEYAVADWSISQYAKAIGNKEKHKEFLERAYGYRKLFDKNSKFLRPKYANGKWHEPFDPAHGANFQHNIGYVEGNAYQYNLMAQFDIPQLIKLFGGTKEIDKRLEMIFEEGHYDMANEPDIAYPYIYNYMKGYEYKTQERVLKLREEHFTNQPDGIAGNDDTGTMSAWTVFSMMGIYPDAPAVPRYALTTPAFDQITITLDQNHWKGEKITIKKEGNSNLIDAIYVNGKKQKSFFINHSDLVDGAEIIFKMKNQ</sequence>
<dbReference type="GO" id="GO:0000224">
    <property type="term" value="F:peptide-N4-(N-acetyl-beta-glucosaminyl)asparagine amidase activity"/>
    <property type="evidence" value="ECO:0007669"/>
    <property type="project" value="TreeGrafter"/>
</dbReference>
<dbReference type="Gene3D" id="1.20.1610.10">
    <property type="entry name" value="alpha-1,2-mannosidases domains"/>
    <property type="match status" value="1"/>
</dbReference>
<evidence type="ECO:0000313" key="8">
    <source>
        <dbReference type="Proteomes" id="UP000245535"/>
    </source>
</evidence>